<keyword evidence="5 7" id="KW-1133">Transmembrane helix</keyword>
<comment type="similarity">
    <text evidence="2">Belongs to the UPF0324 family.</text>
</comment>
<organism evidence="8 9">
    <name type="scientific">Enterococcus villorum</name>
    <dbReference type="NCBI Taxonomy" id="112904"/>
    <lineage>
        <taxon>Bacteria</taxon>
        <taxon>Bacillati</taxon>
        <taxon>Bacillota</taxon>
        <taxon>Bacilli</taxon>
        <taxon>Lactobacillales</taxon>
        <taxon>Enterococcaceae</taxon>
        <taxon>Enterococcus</taxon>
    </lineage>
</organism>
<feature type="transmembrane region" description="Helical" evidence="7">
    <location>
        <begin position="322"/>
        <end position="344"/>
    </location>
</feature>
<evidence type="ECO:0000313" key="8">
    <source>
        <dbReference type="EMBL" id="OQO71195.1"/>
    </source>
</evidence>
<evidence type="ECO:0000256" key="2">
    <source>
        <dbReference type="ARBA" id="ARBA00007977"/>
    </source>
</evidence>
<sequence length="346" mass="37584">MNFKQFLHFIEKKEIRKILPGLLLAFLVAIISKGLALFLPQLGAATLAILLGILLGNTFFKQPSLGSGTKFAESKLLECSVFLLGATVTAQTIAQIGIKGIVFVLIQMSVTIVGAYWIGKKLLFSDTASLMMAGGNAVCGSSAIASIAPVINAKEEEKGQIITLVNLLGTVMMLSLPFLGLHLYGENLIEKSALLGGTLQSVGQVVAGASLLDASVVQFAMLFKILRIMMLVVVVYLFEKFMQKKKPTHEINSTGVTPKRKLPLPWYVLGFLVFCLINSLFTLPAVVDASAHFISNWFEITALAAIGLRLDFAKFMKEGPRFLSYGLSVGLLQTIVALFLIWFIHL</sequence>
<dbReference type="PANTHER" id="PTHR30106:SF1">
    <property type="entry name" value="UPF0324 MEMBRANE PROTEIN FN0533"/>
    <property type="match status" value="1"/>
</dbReference>
<evidence type="ECO:0000256" key="3">
    <source>
        <dbReference type="ARBA" id="ARBA00022475"/>
    </source>
</evidence>
<feature type="transmembrane region" description="Helical" evidence="7">
    <location>
        <begin position="100"/>
        <end position="118"/>
    </location>
</feature>
<keyword evidence="4 7" id="KW-0812">Transmembrane</keyword>
<keyword evidence="6 7" id="KW-0472">Membrane</keyword>
<evidence type="ECO:0000256" key="7">
    <source>
        <dbReference type="SAM" id="Phobius"/>
    </source>
</evidence>
<evidence type="ECO:0008006" key="10">
    <source>
        <dbReference type="Google" id="ProtNLM"/>
    </source>
</evidence>
<comment type="caution">
    <text evidence="8">The sequence shown here is derived from an EMBL/GenBank/DDBJ whole genome shotgun (WGS) entry which is preliminary data.</text>
</comment>
<dbReference type="Proteomes" id="UP000192477">
    <property type="component" value="Unassembled WGS sequence"/>
</dbReference>
<dbReference type="Pfam" id="PF03601">
    <property type="entry name" value="Cons_hypoth698"/>
    <property type="match status" value="1"/>
</dbReference>
<gene>
    <name evidence="8" type="ORF">BH747_04190</name>
</gene>
<dbReference type="STRING" id="112904.BH747_04190"/>
<keyword evidence="3" id="KW-1003">Cell membrane</keyword>
<feature type="transmembrane region" description="Helical" evidence="7">
    <location>
        <begin position="21"/>
        <end position="38"/>
    </location>
</feature>
<evidence type="ECO:0000256" key="4">
    <source>
        <dbReference type="ARBA" id="ARBA00022692"/>
    </source>
</evidence>
<comment type="subcellular location">
    <subcellularLocation>
        <location evidence="1">Cell membrane</location>
        <topology evidence="1">Multi-pass membrane protein</topology>
    </subcellularLocation>
</comment>
<reference evidence="8 9" key="1">
    <citation type="journal article" date="2017" name="BMC Microbiol.">
        <title>Comparative genomics of Enterococcus spp. isolated from bovine feces.</title>
        <authorList>
            <person name="Beukers A.G."/>
            <person name="Zaheer R."/>
            <person name="Goji N."/>
            <person name="Amoako K.K."/>
            <person name="Chaves A.V."/>
            <person name="Ward M.P."/>
            <person name="McAllister T.A."/>
        </authorList>
    </citation>
    <scope>NUCLEOTIDE SEQUENCE [LARGE SCALE GENOMIC DNA]</scope>
    <source>
        <strain evidence="8 9">F1129D 143</strain>
    </source>
</reference>
<feature type="transmembrane region" description="Helical" evidence="7">
    <location>
        <begin position="130"/>
        <end position="151"/>
    </location>
</feature>
<feature type="transmembrane region" description="Helical" evidence="7">
    <location>
        <begin position="293"/>
        <end position="310"/>
    </location>
</feature>
<evidence type="ECO:0000313" key="9">
    <source>
        <dbReference type="Proteomes" id="UP000192477"/>
    </source>
</evidence>
<protein>
    <recommendedName>
        <fullName evidence="10">Sulfate exporter family transporter</fullName>
    </recommendedName>
</protein>
<name>A0A1V8YF02_9ENTE</name>
<proteinExistence type="inferred from homology"/>
<dbReference type="EMBL" id="MJEA01000002">
    <property type="protein sequence ID" value="OQO71195.1"/>
    <property type="molecule type" value="Genomic_DNA"/>
</dbReference>
<dbReference type="OrthoDB" id="9811391at2"/>
<evidence type="ECO:0000256" key="1">
    <source>
        <dbReference type="ARBA" id="ARBA00004651"/>
    </source>
</evidence>
<accession>A0A1V8YF02</accession>
<feature type="transmembrane region" description="Helical" evidence="7">
    <location>
        <begin position="266"/>
        <end position="287"/>
    </location>
</feature>
<dbReference type="PANTHER" id="PTHR30106">
    <property type="entry name" value="INNER MEMBRANE PROTEIN YEIH-RELATED"/>
    <property type="match status" value="1"/>
</dbReference>
<dbReference type="GO" id="GO:0005886">
    <property type="term" value="C:plasma membrane"/>
    <property type="evidence" value="ECO:0007669"/>
    <property type="project" value="UniProtKB-SubCell"/>
</dbReference>
<feature type="transmembrane region" description="Helical" evidence="7">
    <location>
        <begin position="44"/>
        <end position="60"/>
    </location>
</feature>
<feature type="transmembrane region" description="Helical" evidence="7">
    <location>
        <begin position="216"/>
        <end position="238"/>
    </location>
</feature>
<evidence type="ECO:0000256" key="5">
    <source>
        <dbReference type="ARBA" id="ARBA00022989"/>
    </source>
</evidence>
<feature type="transmembrane region" description="Helical" evidence="7">
    <location>
        <begin position="163"/>
        <end position="184"/>
    </location>
</feature>
<evidence type="ECO:0000256" key="6">
    <source>
        <dbReference type="ARBA" id="ARBA00023136"/>
    </source>
</evidence>
<dbReference type="RefSeq" id="WP_081182870.1">
    <property type="nucleotide sequence ID" value="NZ_MJEA01000002.1"/>
</dbReference>
<dbReference type="InterPro" id="IPR018383">
    <property type="entry name" value="UPF0324_pro"/>
</dbReference>
<dbReference type="AlphaFoldDB" id="A0A1V8YF02"/>